<dbReference type="EMBL" id="QZCE01000002">
    <property type="protein sequence ID" value="NEZ63026.1"/>
    <property type="molecule type" value="Genomic_DNA"/>
</dbReference>
<name>A0A6M0S3P6_9CYAN</name>
<proteinExistence type="predicted"/>
<gene>
    <name evidence="1" type="ORF">D0962_09570</name>
</gene>
<accession>A0A6M0S3P6</accession>
<comment type="caution">
    <text evidence="1">The sequence shown here is derived from an EMBL/GenBank/DDBJ whole genome shotgun (WGS) entry which is preliminary data.</text>
</comment>
<dbReference type="Proteomes" id="UP000473574">
    <property type="component" value="Unassembled WGS sequence"/>
</dbReference>
<dbReference type="RefSeq" id="WP_163662102.1">
    <property type="nucleotide sequence ID" value="NZ_QZCE01000002.1"/>
</dbReference>
<evidence type="ECO:0000313" key="2">
    <source>
        <dbReference type="Proteomes" id="UP000473574"/>
    </source>
</evidence>
<dbReference type="AlphaFoldDB" id="A0A6M0S3P6"/>
<reference evidence="1 2" key="1">
    <citation type="journal article" date="2020" name="Microb. Ecol.">
        <title>Ecogenomics of the Marine Benthic Filamentous Cyanobacterium Adonisia.</title>
        <authorList>
            <person name="Walter J.M."/>
            <person name="Coutinho F.H."/>
            <person name="Leomil L."/>
            <person name="Hargreaves P.I."/>
            <person name="Campeao M.E."/>
            <person name="Vieira V.V."/>
            <person name="Silva B.S."/>
            <person name="Fistarol G.O."/>
            <person name="Salomon P.S."/>
            <person name="Sawabe T."/>
            <person name="Mino S."/>
            <person name="Hosokawa M."/>
            <person name="Miyashita H."/>
            <person name="Maruyama F."/>
            <person name="van Verk M.C."/>
            <person name="Dutilh B.E."/>
            <person name="Thompson C.C."/>
            <person name="Thompson F.L."/>
        </authorList>
    </citation>
    <scope>NUCLEOTIDE SEQUENCE [LARGE SCALE GENOMIC DNA]</scope>
    <source>
        <strain evidence="1 2">CCMR0082</strain>
    </source>
</reference>
<sequence length="97" mass="11040">MQIIKEIRLPYEKNGHTRSCMCVVRSNFYGGGLDYIQKLVGAARETYPGLQDNQIRVVQFAGTAYARTYGIEFECPDQGVSVPPDGWREIVELEFTF</sequence>
<evidence type="ECO:0000313" key="1">
    <source>
        <dbReference type="EMBL" id="NEZ63026.1"/>
    </source>
</evidence>
<organism evidence="1 2">
    <name type="scientific">Adonisia turfae CCMR0082</name>
    <dbReference type="NCBI Taxonomy" id="2304604"/>
    <lineage>
        <taxon>Bacteria</taxon>
        <taxon>Bacillati</taxon>
        <taxon>Cyanobacteriota</taxon>
        <taxon>Adonisia</taxon>
        <taxon>Adonisia turfae</taxon>
    </lineage>
</organism>
<protein>
    <submittedName>
        <fullName evidence="1">Uncharacterized protein</fullName>
    </submittedName>
</protein>